<accession>A0A9R0R6M2</accession>
<gene>
    <name evidence="5" type="ORF">TRITD_1Bv1G222200</name>
</gene>
<evidence type="ECO:0000313" key="5">
    <source>
        <dbReference type="EMBL" id="VAH23547.1"/>
    </source>
</evidence>
<evidence type="ECO:0000259" key="4">
    <source>
        <dbReference type="Pfam" id="PF24153"/>
    </source>
</evidence>
<evidence type="ECO:0000256" key="3">
    <source>
        <dbReference type="SAM" id="SignalP"/>
    </source>
</evidence>
<feature type="region of interest" description="Disordered" evidence="2">
    <location>
        <begin position="80"/>
        <end position="99"/>
    </location>
</feature>
<feature type="chain" id="PRO_5040399262" description="Meg domain-containing protein" evidence="3">
    <location>
        <begin position="28"/>
        <end position="99"/>
    </location>
</feature>
<name>A0A9R0R6M2_TRITD</name>
<comment type="similarity">
    <text evidence="1">Belongs to the MEG family.</text>
</comment>
<sequence>MDTYTIRILALALLSLYLVCSATVAQCRIIDDTDSEKIDLPNGLCVKSKCRSTPEDCFCCLADNNCYWTMAECKAACKKSSSSQDMLLATTTPPPLPAP</sequence>
<keyword evidence="3" id="KW-0732">Signal</keyword>
<organism evidence="5 6">
    <name type="scientific">Triticum turgidum subsp. durum</name>
    <name type="common">Durum wheat</name>
    <name type="synonym">Triticum durum</name>
    <dbReference type="NCBI Taxonomy" id="4567"/>
    <lineage>
        <taxon>Eukaryota</taxon>
        <taxon>Viridiplantae</taxon>
        <taxon>Streptophyta</taxon>
        <taxon>Embryophyta</taxon>
        <taxon>Tracheophyta</taxon>
        <taxon>Spermatophyta</taxon>
        <taxon>Magnoliopsida</taxon>
        <taxon>Liliopsida</taxon>
        <taxon>Poales</taxon>
        <taxon>Poaceae</taxon>
        <taxon>BOP clade</taxon>
        <taxon>Pooideae</taxon>
        <taxon>Triticodae</taxon>
        <taxon>Triticeae</taxon>
        <taxon>Triticinae</taxon>
        <taxon>Triticum</taxon>
    </lineage>
</organism>
<dbReference type="AlphaFoldDB" id="A0A9R0R6M2"/>
<evidence type="ECO:0000256" key="1">
    <source>
        <dbReference type="ARBA" id="ARBA00010149"/>
    </source>
</evidence>
<reference evidence="5 6" key="1">
    <citation type="submission" date="2017-09" db="EMBL/GenBank/DDBJ databases">
        <authorList>
            <consortium name="International Durum Wheat Genome Sequencing Consortium (IDWGSC)"/>
            <person name="Milanesi L."/>
        </authorList>
    </citation>
    <scope>NUCLEOTIDE SEQUENCE [LARGE SCALE GENOMIC DNA]</scope>
    <source>
        <strain evidence="6">cv. Svevo</strain>
    </source>
</reference>
<feature type="domain" description="Meg" evidence="4">
    <location>
        <begin position="1"/>
        <end position="77"/>
    </location>
</feature>
<dbReference type="Proteomes" id="UP000324705">
    <property type="component" value="Chromosome 1B"/>
</dbReference>
<proteinExistence type="inferred from homology"/>
<evidence type="ECO:0000256" key="2">
    <source>
        <dbReference type="SAM" id="MobiDB-lite"/>
    </source>
</evidence>
<dbReference type="InterPro" id="IPR056205">
    <property type="entry name" value="Meg"/>
</dbReference>
<dbReference type="Pfam" id="PF24153">
    <property type="entry name" value="Meg"/>
    <property type="match status" value="1"/>
</dbReference>
<feature type="compositionally biased region" description="Low complexity" evidence="2">
    <location>
        <begin position="80"/>
        <end position="91"/>
    </location>
</feature>
<dbReference type="Gramene" id="TRITD1Bv1G222200.1">
    <property type="protein sequence ID" value="TRITD1Bv1G222200.1"/>
    <property type="gene ID" value="TRITD1Bv1G222200"/>
</dbReference>
<dbReference type="EMBL" id="LT934112">
    <property type="protein sequence ID" value="VAH23547.1"/>
    <property type="molecule type" value="Genomic_DNA"/>
</dbReference>
<protein>
    <recommendedName>
        <fullName evidence="4">Meg domain-containing protein</fullName>
    </recommendedName>
</protein>
<evidence type="ECO:0000313" key="6">
    <source>
        <dbReference type="Proteomes" id="UP000324705"/>
    </source>
</evidence>
<dbReference type="OMA" id="ECKAACK"/>
<keyword evidence="6" id="KW-1185">Reference proteome</keyword>
<feature type="signal peptide" evidence="3">
    <location>
        <begin position="1"/>
        <end position="27"/>
    </location>
</feature>